<dbReference type="AlphaFoldDB" id="A0A8C5CNG7"/>
<evidence type="ECO:0000256" key="7">
    <source>
        <dbReference type="ARBA" id="ARBA00022803"/>
    </source>
</evidence>
<dbReference type="GO" id="GO:0004656">
    <property type="term" value="F:procollagen-proline 4-dioxygenase activity"/>
    <property type="evidence" value="ECO:0007669"/>
    <property type="project" value="UniProtKB-EC"/>
</dbReference>
<dbReference type="Ensembl" id="ENSGMOT00000058579.1">
    <property type="protein sequence ID" value="ENSGMOP00000060840.1"/>
    <property type="gene ID" value="ENSGMOG00000006035.2"/>
</dbReference>
<dbReference type="GO" id="GO:0005506">
    <property type="term" value="F:iron ion binding"/>
    <property type="evidence" value="ECO:0007669"/>
    <property type="project" value="InterPro"/>
</dbReference>
<keyword evidence="7" id="KW-0802">TPR repeat</keyword>
<dbReference type="EC" id="1.14.11.2" evidence="5"/>
<dbReference type="PANTHER" id="PTHR10869">
    <property type="entry name" value="PROLYL 4-HYDROXYLASE ALPHA SUBUNIT"/>
    <property type="match status" value="1"/>
</dbReference>
<dbReference type="InterPro" id="IPR013547">
    <property type="entry name" value="P4H_N"/>
</dbReference>
<evidence type="ECO:0000256" key="9">
    <source>
        <dbReference type="ARBA" id="ARBA00022896"/>
    </source>
</evidence>
<evidence type="ECO:0000313" key="15">
    <source>
        <dbReference type="Ensembl" id="ENSGMOP00000060840.1"/>
    </source>
</evidence>
<evidence type="ECO:0000256" key="10">
    <source>
        <dbReference type="ARBA" id="ARBA00022964"/>
    </source>
</evidence>
<keyword evidence="16" id="KW-1185">Reference proteome</keyword>
<dbReference type="GeneTree" id="ENSGT00940000157695"/>
<comment type="cofactor">
    <cofactor evidence="1">
        <name>L-ascorbate</name>
        <dbReference type="ChEBI" id="CHEBI:38290"/>
    </cofactor>
</comment>
<keyword evidence="13" id="KW-0325">Glycoprotein</keyword>
<dbReference type="Pfam" id="PF13640">
    <property type="entry name" value="2OG-FeII_Oxy_3"/>
    <property type="match status" value="1"/>
</dbReference>
<keyword evidence="10" id="KW-0223">Dioxygenase</keyword>
<sequence>MALSLSPPLPLSAGQMTDLIHTEKELVQSLKEYILAEESKLAAVKSWANKLDSLTQVSSSDPEGFLAHPVNAYKLMKRLHTEWSQLESLVLQDPSEGFISNISTHRPFFPDQEDEKGAAKALMRLQDTYQLDSESFSRGKLPDSGHQRAGANLRYFEQLLSKQLTEVKQSELTSFEEPIQIGTYARPKDHLPEREVYEALCRGEGVQMTEKRRSGLFCRYHDGNRNPRLLLRPMMEEDEWDSPRIVRYLNALSHDEIETIKQLAKPNLARATVRDPKTGVLTTANYRVSKSAWLEGEDDPVVARVNQRIEDITGLTVRTAELLQVANYGVGGQYEPHFDFSRKDEPDAFKRLGTGNRVATFLNYMSDVEAGGATVFPDFGAAIRPKKGTAVFWYNLFSSGEGDYRTRHAACPVLVGNKWVSNKWIHERGQEFRRPCGLTPGN</sequence>
<dbReference type="Gene3D" id="2.60.120.620">
    <property type="entry name" value="q2cbj1_9rhob like domain"/>
    <property type="match status" value="1"/>
</dbReference>
<keyword evidence="9" id="KW-0847">Vitamin C</keyword>
<reference evidence="15" key="1">
    <citation type="submission" date="2025-08" db="UniProtKB">
        <authorList>
            <consortium name="Ensembl"/>
        </authorList>
    </citation>
    <scope>IDENTIFICATION</scope>
</reference>
<evidence type="ECO:0000256" key="11">
    <source>
        <dbReference type="ARBA" id="ARBA00023002"/>
    </source>
</evidence>
<dbReference type="InterPro" id="IPR045054">
    <property type="entry name" value="P4HA-like"/>
</dbReference>
<feature type="domain" description="Fe2OG dioxygenase" evidence="14">
    <location>
        <begin position="319"/>
        <end position="427"/>
    </location>
</feature>
<accession>A0A8C5CNG7</accession>
<evidence type="ECO:0000256" key="13">
    <source>
        <dbReference type="ARBA" id="ARBA00023180"/>
    </source>
</evidence>
<dbReference type="Gene3D" id="1.25.40.10">
    <property type="entry name" value="Tetratricopeptide repeat domain"/>
    <property type="match status" value="1"/>
</dbReference>
<dbReference type="InterPro" id="IPR011990">
    <property type="entry name" value="TPR-like_helical_dom_sf"/>
</dbReference>
<evidence type="ECO:0000256" key="1">
    <source>
        <dbReference type="ARBA" id="ARBA00001961"/>
    </source>
</evidence>
<evidence type="ECO:0000256" key="3">
    <source>
        <dbReference type="ARBA" id="ARBA00004319"/>
    </source>
</evidence>
<dbReference type="Proteomes" id="UP000694546">
    <property type="component" value="Chromosome 7"/>
</dbReference>
<dbReference type="Pfam" id="PF08336">
    <property type="entry name" value="P4Ha_N"/>
    <property type="match status" value="1"/>
</dbReference>
<keyword evidence="11" id="KW-0560">Oxidoreductase</keyword>
<name>A0A8C5CNG7_GADMO</name>
<keyword evidence="12" id="KW-0408">Iron</keyword>
<evidence type="ECO:0000259" key="14">
    <source>
        <dbReference type="PROSITE" id="PS51471"/>
    </source>
</evidence>
<keyword evidence="8" id="KW-0256">Endoplasmic reticulum</keyword>
<dbReference type="InterPro" id="IPR005123">
    <property type="entry name" value="Oxoglu/Fe-dep_dioxygenase_dom"/>
</dbReference>
<proteinExistence type="inferred from homology"/>
<evidence type="ECO:0000256" key="5">
    <source>
        <dbReference type="ARBA" id="ARBA00012269"/>
    </source>
</evidence>
<dbReference type="GO" id="GO:0005788">
    <property type="term" value="C:endoplasmic reticulum lumen"/>
    <property type="evidence" value="ECO:0007669"/>
    <property type="project" value="UniProtKB-SubCell"/>
</dbReference>
<evidence type="ECO:0000256" key="4">
    <source>
        <dbReference type="ARBA" id="ARBA00006511"/>
    </source>
</evidence>
<dbReference type="PROSITE" id="PS51471">
    <property type="entry name" value="FE2OG_OXY"/>
    <property type="match status" value="1"/>
</dbReference>
<comment type="subcellular location">
    <subcellularLocation>
        <location evidence="3">Endoplasmic reticulum lumen</location>
    </subcellularLocation>
</comment>
<keyword evidence="6" id="KW-0479">Metal-binding</keyword>
<organism evidence="15 16">
    <name type="scientific">Gadus morhua</name>
    <name type="common">Atlantic cod</name>
    <dbReference type="NCBI Taxonomy" id="8049"/>
    <lineage>
        <taxon>Eukaryota</taxon>
        <taxon>Metazoa</taxon>
        <taxon>Chordata</taxon>
        <taxon>Craniata</taxon>
        <taxon>Vertebrata</taxon>
        <taxon>Euteleostomi</taxon>
        <taxon>Actinopterygii</taxon>
        <taxon>Neopterygii</taxon>
        <taxon>Teleostei</taxon>
        <taxon>Neoteleostei</taxon>
        <taxon>Acanthomorphata</taxon>
        <taxon>Zeiogadaria</taxon>
        <taxon>Gadariae</taxon>
        <taxon>Gadiformes</taxon>
        <taxon>Gadoidei</taxon>
        <taxon>Gadidae</taxon>
        <taxon>Gadus</taxon>
    </lineage>
</organism>
<gene>
    <name evidence="15" type="primary">p4ha2</name>
</gene>
<comment type="function">
    <text evidence="2">Catalyzes the post-translational formation of 4-hydroxyproline in -Xaa-Pro-Gly- sequences in collagens and other proteins.</text>
</comment>
<dbReference type="PANTHER" id="PTHR10869:SF244">
    <property type="entry name" value="PROLYL 4-HYDROXYLASE SUBUNIT ALPHA-2"/>
    <property type="match status" value="1"/>
</dbReference>
<protein>
    <recommendedName>
        <fullName evidence="5">procollagen-proline 4-dioxygenase</fullName>
        <ecNumber evidence="5">1.14.11.2</ecNumber>
    </recommendedName>
</protein>
<evidence type="ECO:0000256" key="6">
    <source>
        <dbReference type="ARBA" id="ARBA00022723"/>
    </source>
</evidence>
<evidence type="ECO:0000256" key="8">
    <source>
        <dbReference type="ARBA" id="ARBA00022824"/>
    </source>
</evidence>
<dbReference type="InterPro" id="IPR044862">
    <property type="entry name" value="Pro_4_hyd_alph_FE2OG_OXY"/>
</dbReference>
<dbReference type="SMART" id="SM00702">
    <property type="entry name" value="P4Hc"/>
    <property type="match status" value="1"/>
</dbReference>
<evidence type="ECO:0000313" key="16">
    <source>
        <dbReference type="Proteomes" id="UP000694546"/>
    </source>
</evidence>
<evidence type="ECO:0000256" key="12">
    <source>
        <dbReference type="ARBA" id="ARBA00023004"/>
    </source>
</evidence>
<dbReference type="Gene3D" id="6.10.140.1460">
    <property type="match status" value="1"/>
</dbReference>
<dbReference type="GO" id="GO:0031418">
    <property type="term" value="F:L-ascorbic acid binding"/>
    <property type="evidence" value="ECO:0007669"/>
    <property type="project" value="UniProtKB-KW"/>
</dbReference>
<evidence type="ECO:0000256" key="2">
    <source>
        <dbReference type="ARBA" id="ARBA00002035"/>
    </source>
</evidence>
<dbReference type="InterPro" id="IPR006620">
    <property type="entry name" value="Pro_4_hyd_alph"/>
</dbReference>
<reference evidence="15" key="2">
    <citation type="submission" date="2025-09" db="UniProtKB">
        <authorList>
            <consortium name="Ensembl"/>
        </authorList>
    </citation>
    <scope>IDENTIFICATION</scope>
</reference>
<comment type="similarity">
    <text evidence="4">Belongs to the P4HA family.</text>
</comment>